<proteinExistence type="predicted"/>
<sequence length="166" mass="19090">MAMFTVNTHRFDPYRDFKFNVVLDGKVIPGVTRVSPLIRRTEALENRTGTSPSHPRVMPGQTHFEPIEIERGLTHDPTFEEWAESTFSLQGDGAVSLKTYRRDLTIQLLNLQGQVVMAYRVYRCWVSEYQALPELDANGNTVAIERIVIEHEGWERDREVTEPAET</sequence>
<dbReference type="InterPro" id="IPR010667">
    <property type="entry name" value="Phage_T4_Gp19"/>
</dbReference>
<dbReference type="InterPro" id="IPR011747">
    <property type="entry name" value="CHP02241"/>
</dbReference>
<dbReference type="AlphaFoldDB" id="A0A2A2I3R6"/>
<protein>
    <submittedName>
        <fullName evidence="1">Phage tail protein</fullName>
    </submittedName>
</protein>
<keyword evidence="2" id="KW-1185">Reference proteome</keyword>
<comment type="caution">
    <text evidence="1">The sequence shown here is derived from an EMBL/GenBank/DDBJ whole genome shotgun (WGS) entry which is preliminary data.</text>
</comment>
<gene>
    <name evidence="1" type="ORF">CF392_08145</name>
</gene>
<accession>A0A2A2I3R6</accession>
<dbReference type="GO" id="GO:0005198">
    <property type="term" value="F:structural molecule activity"/>
    <property type="evidence" value="ECO:0007669"/>
    <property type="project" value="InterPro"/>
</dbReference>
<reference evidence="1 2" key="1">
    <citation type="submission" date="2017-07" db="EMBL/GenBank/DDBJ databases">
        <title>Tamlnaduibacter salinus (Mi-7) genome sequencing.</title>
        <authorList>
            <person name="Verma A."/>
            <person name="Krishnamurthi S."/>
        </authorList>
    </citation>
    <scope>NUCLEOTIDE SEQUENCE [LARGE SCALE GENOMIC DNA]</scope>
    <source>
        <strain evidence="1 2">Mi-7</strain>
    </source>
</reference>
<name>A0A2A2I3R6_9GAMM</name>
<organism evidence="1 2">
    <name type="scientific">Tamilnaduibacter salinus</name>
    <dbReference type="NCBI Taxonomy" id="1484056"/>
    <lineage>
        <taxon>Bacteria</taxon>
        <taxon>Pseudomonadati</taxon>
        <taxon>Pseudomonadota</taxon>
        <taxon>Gammaproteobacteria</taxon>
        <taxon>Pseudomonadales</taxon>
        <taxon>Marinobacteraceae</taxon>
        <taxon>Tamilnaduibacter</taxon>
    </lineage>
</organism>
<evidence type="ECO:0000313" key="2">
    <source>
        <dbReference type="Proteomes" id="UP000218332"/>
    </source>
</evidence>
<dbReference type="Pfam" id="PF06841">
    <property type="entry name" value="Phage_T4_gp19"/>
    <property type="match status" value="1"/>
</dbReference>
<dbReference type="EMBL" id="NMPM01000042">
    <property type="protein sequence ID" value="PAV25936.1"/>
    <property type="molecule type" value="Genomic_DNA"/>
</dbReference>
<dbReference type="RefSeq" id="WP_095610963.1">
    <property type="nucleotide sequence ID" value="NZ_NMPM01000042.1"/>
</dbReference>
<evidence type="ECO:0000313" key="1">
    <source>
        <dbReference type="EMBL" id="PAV25936.1"/>
    </source>
</evidence>
<dbReference type="PANTHER" id="PTHR38009">
    <property type="entry name" value="CONSERVED HYPOTHETICAL PHAGE TAIL PROTEIN"/>
    <property type="match status" value="1"/>
</dbReference>
<dbReference type="PANTHER" id="PTHR38009:SF1">
    <property type="entry name" value="CONSERVED HYPOTHETICAL PHAGE TAIL PROTEIN"/>
    <property type="match status" value="1"/>
</dbReference>
<dbReference type="NCBIfam" id="TIGR02241">
    <property type="entry name" value="conserved hypothetical phage tail region protein"/>
    <property type="match status" value="1"/>
</dbReference>
<dbReference type="Proteomes" id="UP000218332">
    <property type="component" value="Unassembled WGS sequence"/>
</dbReference>